<organism evidence="2 3">
    <name type="scientific">Idiomarina tyrosinivorans</name>
    <dbReference type="NCBI Taxonomy" id="1445662"/>
    <lineage>
        <taxon>Bacteria</taxon>
        <taxon>Pseudomonadati</taxon>
        <taxon>Pseudomonadota</taxon>
        <taxon>Gammaproteobacteria</taxon>
        <taxon>Alteromonadales</taxon>
        <taxon>Idiomarinaceae</taxon>
        <taxon>Idiomarina</taxon>
    </lineage>
</organism>
<dbReference type="RefSeq" id="WP_126841248.1">
    <property type="nucleotide sequence ID" value="NZ_PIQH01000003.1"/>
</dbReference>
<dbReference type="Proteomes" id="UP000287996">
    <property type="component" value="Unassembled WGS sequence"/>
</dbReference>
<sequence length="239" mass="27402">MRDLQQQFDDWLEGRLDDAQARHLHQQLLQHEPELAEMMENMSALQQHADAYAETEVPAWNREATFQQHYVQRTEPLLSKWFSLWLPAGSMAFSVLALALVLLNVQVSNTAEGWQVAFGGGGNELRPQAIQQQIDQAVAARLAKFEDSQDAKLQQYASNLKQDFTDSLKASTTQLASYVLATSRQERREDFSDFIQYVNEQREDDQVFYANLIKQFQEDVADQTSYRSQAPVSKLTPKE</sequence>
<feature type="transmembrane region" description="Helical" evidence="1">
    <location>
        <begin position="82"/>
        <end position="103"/>
    </location>
</feature>
<evidence type="ECO:0000256" key="1">
    <source>
        <dbReference type="SAM" id="Phobius"/>
    </source>
</evidence>
<accession>A0A432ZS11</accession>
<dbReference type="OrthoDB" id="5765975at2"/>
<keyword evidence="1" id="KW-0812">Transmembrane</keyword>
<dbReference type="AlphaFoldDB" id="A0A432ZS11"/>
<comment type="caution">
    <text evidence="2">The sequence shown here is derived from an EMBL/GenBank/DDBJ whole genome shotgun (WGS) entry which is preliminary data.</text>
</comment>
<keyword evidence="1" id="KW-1133">Transmembrane helix</keyword>
<protein>
    <submittedName>
        <fullName evidence="2">Uncharacterized protein</fullName>
    </submittedName>
</protein>
<evidence type="ECO:0000313" key="2">
    <source>
        <dbReference type="EMBL" id="RUO80715.1"/>
    </source>
</evidence>
<dbReference type="EMBL" id="PIQH01000003">
    <property type="protein sequence ID" value="RUO80715.1"/>
    <property type="molecule type" value="Genomic_DNA"/>
</dbReference>
<keyword evidence="1" id="KW-0472">Membrane</keyword>
<name>A0A432ZS11_9GAMM</name>
<reference evidence="2 3" key="1">
    <citation type="journal article" date="2011" name="Front. Microbiol.">
        <title>Genomic signatures of strain selection and enhancement in Bacillus atrophaeus var. globigii, a historical biowarfare simulant.</title>
        <authorList>
            <person name="Gibbons H.S."/>
            <person name="Broomall S.M."/>
            <person name="McNew L.A."/>
            <person name="Daligault H."/>
            <person name="Chapman C."/>
            <person name="Bruce D."/>
            <person name="Karavis M."/>
            <person name="Krepps M."/>
            <person name="McGregor P.A."/>
            <person name="Hong C."/>
            <person name="Park K.H."/>
            <person name="Akmal A."/>
            <person name="Feldman A."/>
            <person name="Lin J.S."/>
            <person name="Chang W.E."/>
            <person name="Higgs B.W."/>
            <person name="Demirev P."/>
            <person name="Lindquist J."/>
            <person name="Liem A."/>
            <person name="Fochler E."/>
            <person name="Read T.D."/>
            <person name="Tapia R."/>
            <person name="Johnson S."/>
            <person name="Bishop-Lilly K.A."/>
            <person name="Detter C."/>
            <person name="Han C."/>
            <person name="Sozhamannan S."/>
            <person name="Rosenzweig C.N."/>
            <person name="Skowronski E.W."/>
        </authorList>
    </citation>
    <scope>NUCLEOTIDE SEQUENCE [LARGE SCALE GENOMIC DNA]</scope>
    <source>
        <strain evidence="2 3">CC-PW-9</strain>
    </source>
</reference>
<evidence type="ECO:0000313" key="3">
    <source>
        <dbReference type="Proteomes" id="UP000287996"/>
    </source>
</evidence>
<keyword evidence="3" id="KW-1185">Reference proteome</keyword>
<proteinExistence type="predicted"/>
<gene>
    <name evidence="2" type="ORF">CWI84_03785</name>
</gene>